<organism evidence="2 3">
    <name type="scientific">Coccomyxa viridis</name>
    <dbReference type="NCBI Taxonomy" id="1274662"/>
    <lineage>
        <taxon>Eukaryota</taxon>
        <taxon>Viridiplantae</taxon>
        <taxon>Chlorophyta</taxon>
        <taxon>core chlorophytes</taxon>
        <taxon>Trebouxiophyceae</taxon>
        <taxon>Trebouxiophyceae incertae sedis</taxon>
        <taxon>Coccomyxaceae</taxon>
        <taxon>Coccomyxa</taxon>
    </lineage>
</organism>
<accession>A0AAV1I2D8</accession>
<dbReference type="Proteomes" id="UP001314263">
    <property type="component" value="Unassembled WGS sequence"/>
</dbReference>
<evidence type="ECO:0000313" key="2">
    <source>
        <dbReference type="EMBL" id="CAK0774619.1"/>
    </source>
</evidence>
<evidence type="ECO:0000256" key="1">
    <source>
        <dbReference type="SAM" id="SignalP"/>
    </source>
</evidence>
<keyword evidence="1" id="KW-0732">Signal</keyword>
<protein>
    <recommendedName>
        <fullName evidence="4">Extracellular protein</fullName>
    </recommendedName>
</protein>
<keyword evidence="3" id="KW-1185">Reference proteome</keyword>
<reference evidence="2 3" key="1">
    <citation type="submission" date="2023-10" db="EMBL/GenBank/DDBJ databases">
        <authorList>
            <person name="Maclean D."/>
            <person name="Macfadyen A."/>
        </authorList>
    </citation>
    <scope>NUCLEOTIDE SEQUENCE [LARGE SCALE GENOMIC DNA]</scope>
</reference>
<feature type="signal peptide" evidence="1">
    <location>
        <begin position="1"/>
        <end position="26"/>
    </location>
</feature>
<gene>
    <name evidence="2" type="ORF">CVIRNUC_004186</name>
</gene>
<dbReference type="EMBL" id="CAUYUE010000005">
    <property type="protein sequence ID" value="CAK0774619.1"/>
    <property type="molecule type" value="Genomic_DNA"/>
</dbReference>
<feature type="chain" id="PRO_5043673537" description="Extracellular protein" evidence="1">
    <location>
        <begin position="27"/>
        <end position="141"/>
    </location>
</feature>
<proteinExistence type="predicted"/>
<dbReference type="AlphaFoldDB" id="A0AAV1I2D8"/>
<name>A0AAV1I2D8_9CHLO</name>
<sequence>MKGHVMDILLLTVVALLTIWAPSARADCSDRSYNCILNAAVRYDKTTNTATKVDASCTGDPVKRDASCTAGVGSTNTNNLEFLASGTSAGSITLGRCFQLLSGCLPNQCKKQETAEARCSRMHPQCAGSCTAVCTDACSNH</sequence>
<comment type="caution">
    <text evidence="2">The sequence shown here is derived from an EMBL/GenBank/DDBJ whole genome shotgun (WGS) entry which is preliminary data.</text>
</comment>
<evidence type="ECO:0000313" key="3">
    <source>
        <dbReference type="Proteomes" id="UP001314263"/>
    </source>
</evidence>
<evidence type="ECO:0008006" key="4">
    <source>
        <dbReference type="Google" id="ProtNLM"/>
    </source>
</evidence>